<gene>
    <name evidence="10" type="ORF">FPFC_070170</name>
</gene>
<evidence type="ECO:0000256" key="5">
    <source>
        <dbReference type="ARBA" id="ARBA00012684"/>
    </source>
</evidence>
<dbReference type="OrthoDB" id="34166at2"/>
<dbReference type="PANTHER" id="PTHR43198:SF2">
    <property type="entry name" value="SI:CH1073-67J19.1-RELATED"/>
    <property type="match status" value="1"/>
</dbReference>
<comment type="subunit">
    <text evidence="4">Homotetramer.</text>
</comment>
<dbReference type="UniPathway" id="UPA00060"/>
<evidence type="ECO:0000256" key="3">
    <source>
        <dbReference type="ARBA" id="ARBA00010264"/>
    </source>
</evidence>
<dbReference type="Proteomes" id="UP000061227">
    <property type="component" value="Unassembled WGS sequence"/>
</dbReference>
<dbReference type="GO" id="GO:0050334">
    <property type="term" value="F:thiaminase activity"/>
    <property type="evidence" value="ECO:0007669"/>
    <property type="project" value="UniProtKB-EC"/>
</dbReference>
<dbReference type="Gene3D" id="1.20.910.10">
    <property type="entry name" value="Heme oxygenase-like"/>
    <property type="match status" value="1"/>
</dbReference>
<reference evidence="10 11" key="1">
    <citation type="journal article" date="2015" name="BMC Genomics">
        <title>Comparative genomics of Fructobacillus spp. and Leuconostoc spp. reveals niche-specific evolution of Fructobacillus spp.</title>
        <authorList>
            <person name="Endo A."/>
            <person name="Tanizawa Y."/>
            <person name="Tanaka N."/>
            <person name="Maeno S."/>
            <person name="Kumar H."/>
            <person name="Shiwa Y."/>
            <person name="Okada S."/>
            <person name="Yoshikawa H."/>
            <person name="Dicks L."/>
            <person name="Nakagawa J."/>
            <person name="Arita M."/>
        </authorList>
    </citation>
    <scope>NUCLEOTIDE SEQUENCE [LARGE SCALE GENOMIC DNA]</scope>
    <source>
        <strain evidence="10 11">DSM 15468</strain>
    </source>
</reference>
<accession>A0A3F3GVM6</accession>
<dbReference type="InterPro" id="IPR004305">
    <property type="entry name" value="Thiaminase-2/PQQC"/>
</dbReference>
<dbReference type="EMBL" id="DF968069">
    <property type="protein sequence ID" value="GAP03401.1"/>
    <property type="molecule type" value="Genomic_DNA"/>
</dbReference>
<dbReference type="Pfam" id="PF03070">
    <property type="entry name" value="TENA_THI-4"/>
    <property type="match status" value="1"/>
</dbReference>
<dbReference type="RefSeq" id="WP_059379140.1">
    <property type="nucleotide sequence ID" value="NZ_DF968069.1"/>
</dbReference>
<evidence type="ECO:0000313" key="11">
    <source>
        <dbReference type="Proteomes" id="UP000061227"/>
    </source>
</evidence>
<evidence type="ECO:0000256" key="4">
    <source>
        <dbReference type="ARBA" id="ARBA00011881"/>
    </source>
</evidence>
<comment type="catalytic activity">
    <reaction evidence="8">
        <text>thiamine + H2O = 5-(2-hydroxyethyl)-4-methylthiazole + 4-amino-5-hydroxymethyl-2-methylpyrimidine + H(+)</text>
        <dbReference type="Rhea" id="RHEA:17509"/>
        <dbReference type="ChEBI" id="CHEBI:15377"/>
        <dbReference type="ChEBI" id="CHEBI:15378"/>
        <dbReference type="ChEBI" id="CHEBI:16892"/>
        <dbReference type="ChEBI" id="CHEBI:17957"/>
        <dbReference type="ChEBI" id="CHEBI:18385"/>
        <dbReference type="EC" id="3.5.99.2"/>
    </reaction>
</comment>
<comment type="pathway">
    <text evidence="2">Cofactor biosynthesis; thiamine diphosphate biosynthesis.</text>
</comment>
<evidence type="ECO:0000259" key="9">
    <source>
        <dbReference type="Pfam" id="PF03070"/>
    </source>
</evidence>
<dbReference type="InterPro" id="IPR050967">
    <property type="entry name" value="Thiamine_Salvage_TenA"/>
</dbReference>
<comment type="catalytic activity">
    <reaction evidence="1">
        <text>4-amino-5-aminomethyl-2-methylpyrimidine + H2O = 4-amino-5-hydroxymethyl-2-methylpyrimidine + NH4(+)</text>
        <dbReference type="Rhea" id="RHEA:31799"/>
        <dbReference type="ChEBI" id="CHEBI:15377"/>
        <dbReference type="ChEBI" id="CHEBI:16892"/>
        <dbReference type="ChEBI" id="CHEBI:28938"/>
        <dbReference type="ChEBI" id="CHEBI:63416"/>
        <dbReference type="EC" id="3.5.99.2"/>
    </reaction>
</comment>
<evidence type="ECO:0000256" key="1">
    <source>
        <dbReference type="ARBA" id="ARBA00001881"/>
    </source>
</evidence>
<dbReference type="AlphaFoldDB" id="A0A3F3GVM6"/>
<comment type="similarity">
    <text evidence="3">Belongs to the TenA family.</text>
</comment>
<keyword evidence="7" id="KW-0784">Thiamine biosynthesis</keyword>
<dbReference type="SUPFAM" id="SSF48613">
    <property type="entry name" value="Heme oxygenase-like"/>
    <property type="match status" value="1"/>
</dbReference>
<dbReference type="GO" id="GO:0009228">
    <property type="term" value="P:thiamine biosynthetic process"/>
    <property type="evidence" value="ECO:0007669"/>
    <property type="project" value="UniProtKB-KW"/>
</dbReference>
<organism evidence="10 11">
    <name type="scientific">Fructobacillus pseudoficulneus</name>
    <dbReference type="NCBI Taxonomy" id="220714"/>
    <lineage>
        <taxon>Bacteria</taxon>
        <taxon>Bacillati</taxon>
        <taxon>Bacillota</taxon>
        <taxon>Bacilli</taxon>
        <taxon>Lactobacillales</taxon>
        <taxon>Lactobacillaceae</taxon>
        <taxon>Fructobacillus</taxon>
    </lineage>
</organism>
<dbReference type="EC" id="3.5.99.2" evidence="5"/>
<dbReference type="PANTHER" id="PTHR43198">
    <property type="entry name" value="BIFUNCTIONAL TH2 PROTEIN"/>
    <property type="match status" value="1"/>
</dbReference>
<evidence type="ECO:0000256" key="8">
    <source>
        <dbReference type="ARBA" id="ARBA00048337"/>
    </source>
</evidence>
<protein>
    <recommendedName>
        <fullName evidence="6">Aminopyrimidine aminohydrolase</fullName>
        <ecNumber evidence="5">3.5.99.2</ecNumber>
    </recommendedName>
</protein>
<feature type="domain" description="Thiaminase-2/PQQC" evidence="9">
    <location>
        <begin position="14"/>
        <end position="221"/>
    </location>
</feature>
<name>A0A3F3GVM6_9LACO</name>
<keyword evidence="11" id="KW-1185">Reference proteome</keyword>
<sequence length="222" mass="25751">MTQERQGLLAMVERAKPIWQESYQSNFIQEIQAGSLDQGRLVNYLIQDQLFLAAYARFAGQAMALAPTMEDLRFYYSTLSYLADTGNDSADSWQQQFLREQGVNLDDYDQENLKPATKELIAAMQSIVAGGRAEEMMVSLFPCLVSYSYIFQLVADHADLSAENIYADFFKDYATKEYQLACQRWLTYGQQYLEKRQAVDDYKLENIFLRVSRLETLFWQSF</sequence>
<dbReference type="InterPro" id="IPR016084">
    <property type="entry name" value="Haem_Oase-like_multi-hlx"/>
</dbReference>
<dbReference type="GO" id="GO:0009229">
    <property type="term" value="P:thiamine diphosphate biosynthetic process"/>
    <property type="evidence" value="ECO:0007669"/>
    <property type="project" value="UniProtKB-UniPathway"/>
</dbReference>
<dbReference type="GO" id="GO:0005829">
    <property type="term" value="C:cytosol"/>
    <property type="evidence" value="ECO:0007669"/>
    <property type="project" value="TreeGrafter"/>
</dbReference>
<evidence type="ECO:0000256" key="6">
    <source>
        <dbReference type="ARBA" id="ARBA00013647"/>
    </source>
</evidence>
<evidence type="ECO:0000256" key="2">
    <source>
        <dbReference type="ARBA" id="ARBA00004948"/>
    </source>
</evidence>
<dbReference type="STRING" id="220714.SAMN05660469_1361"/>
<proteinExistence type="inferred from homology"/>
<evidence type="ECO:0000256" key="7">
    <source>
        <dbReference type="ARBA" id="ARBA00022977"/>
    </source>
</evidence>
<evidence type="ECO:0000313" key="10">
    <source>
        <dbReference type="EMBL" id="GAP03401.1"/>
    </source>
</evidence>